<name>A0A6P1ZQD5_9BACT</name>
<evidence type="ECO:0000313" key="2">
    <source>
        <dbReference type="Proteomes" id="UP000434052"/>
    </source>
</evidence>
<proteinExistence type="predicted"/>
<comment type="caution">
    <text evidence="1">The sequence shown here is derived from an EMBL/GenBank/DDBJ whole genome shotgun (WGS) entry which is preliminary data.</text>
</comment>
<protein>
    <submittedName>
        <fullName evidence="1">Uncharacterized protein</fullName>
    </submittedName>
</protein>
<accession>A0A6P1ZQD5</accession>
<gene>
    <name evidence="1" type="ORF">DQK91_02390</name>
</gene>
<dbReference type="EMBL" id="QMIF01000001">
    <property type="protein sequence ID" value="TVM36788.1"/>
    <property type="molecule type" value="Genomic_DNA"/>
</dbReference>
<dbReference type="Proteomes" id="UP000434052">
    <property type="component" value="Unassembled WGS sequence"/>
</dbReference>
<evidence type="ECO:0000313" key="1">
    <source>
        <dbReference type="EMBL" id="TVM36788.1"/>
    </source>
</evidence>
<reference evidence="1 2" key="1">
    <citation type="submission" date="2018-06" db="EMBL/GenBank/DDBJ databases">
        <title>Complete genome of Desulfovibrio marinus P48SEP.</title>
        <authorList>
            <person name="Crispim J.S."/>
            <person name="Vidigal P.M.P."/>
            <person name="Silva L.C.F."/>
            <person name="Araujo L.C."/>
            <person name="Laguardia C.N."/>
            <person name="Dias R.S."/>
            <person name="Sousa M.P."/>
            <person name="Paula S.O."/>
            <person name="Silva C."/>
        </authorList>
    </citation>
    <scope>NUCLEOTIDE SEQUENCE [LARGE SCALE GENOMIC DNA]</scope>
    <source>
        <strain evidence="1 2">P48SEP</strain>
    </source>
</reference>
<sequence length="79" mass="9122">MLLHWMLFMVIVDAEGRITSGARVYCVEAGTAATDLLFCQECKRGKCELLLSWRFLSRWLWNWSVIETLATDAQILLNI</sequence>
<organism evidence="1 2">
    <name type="scientific">Oceanidesulfovibrio marinus</name>
    <dbReference type="NCBI Taxonomy" id="370038"/>
    <lineage>
        <taxon>Bacteria</taxon>
        <taxon>Pseudomonadati</taxon>
        <taxon>Thermodesulfobacteriota</taxon>
        <taxon>Desulfovibrionia</taxon>
        <taxon>Desulfovibrionales</taxon>
        <taxon>Desulfovibrionaceae</taxon>
        <taxon>Oceanidesulfovibrio</taxon>
    </lineage>
</organism>
<dbReference type="AlphaFoldDB" id="A0A6P1ZQD5"/>